<name>A0ABP9MI31_9FLAO</name>
<dbReference type="EMBL" id="BAABHX010000004">
    <property type="protein sequence ID" value="GAA5094870.1"/>
    <property type="molecule type" value="Genomic_DNA"/>
</dbReference>
<reference evidence="2" key="1">
    <citation type="journal article" date="2019" name="Int. J. Syst. Evol. Microbiol.">
        <title>The Global Catalogue of Microorganisms (GCM) 10K type strain sequencing project: providing services to taxonomists for standard genome sequencing and annotation.</title>
        <authorList>
            <consortium name="The Broad Institute Genomics Platform"/>
            <consortium name="The Broad Institute Genome Sequencing Center for Infectious Disease"/>
            <person name="Wu L."/>
            <person name="Ma J."/>
        </authorList>
    </citation>
    <scope>NUCLEOTIDE SEQUENCE [LARGE SCALE GENOMIC DNA]</scope>
    <source>
        <strain evidence="2">JCM 18019</strain>
    </source>
</reference>
<evidence type="ECO:0000313" key="1">
    <source>
        <dbReference type="EMBL" id="GAA5094870.1"/>
    </source>
</evidence>
<sequence>MKKQTISLKDNAPKINFGSLKSRNYSVSVKYFDGETTSSSKRIDYETGFTITPNKNIWLLDIHKHSFWFDGHEPDLISELIADELSKTIYPVQAKINEQGTFLEISNFNHIVNSRWYRNKLKATEKYTTQIAKSFYDAFERNLENRNVFEKSMQYDLFWNLLFHPKYIDYGNEHSVKTDLYLAVVPYEYPIQFTGKQKVNTEITDYHSVEIHFRSDEMKAHDYFIPKNKIASKDNIFMRLDVYYDLDVYYLFPMHTRAYFEVYSKDTEGRKTPIKRIEFSQYQQDTEANKITIAEKRSPFQVYEEDENEKEIYKTYEGKNYTYQEWKKFEDEQYKLYKEKKSKRGFWDFLG</sequence>
<comment type="caution">
    <text evidence="1">The sequence shown here is derived from an EMBL/GenBank/DDBJ whole genome shotgun (WGS) entry which is preliminary data.</text>
</comment>
<protein>
    <submittedName>
        <fullName evidence="1">Uncharacterized protein</fullName>
    </submittedName>
</protein>
<dbReference type="Proteomes" id="UP001500353">
    <property type="component" value="Unassembled WGS sequence"/>
</dbReference>
<keyword evidence="2" id="KW-1185">Reference proteome</keyword>
<organism evidence="1 2">
    <name type="scientific">Chryseobacterium ginsengisoli</name>
    <dbReference type="NCBI Taxonomy" id="363853"/>
    <lineage>
        <taxon>Bacteria</taxon>
        <taxon>Pseudomonadati</taxon>
        <taxon>Bacteroidota</taxon>
        <taxon>Flavobacteriia</taxon>
        <taxon>Flavobacteriales</taxon>
        <taxon>Weeksellaceae</taxon>
        <taxon>Chryseobacterium group</taxon>
        <taxon>Chryseobacterium</taxon>
    </lineage>
</organism>
<accession>A0ABP9MI31</accession>
<proteinExistence type="predicted"/>
<dbReference type="RefSeq" id="WP_345204952.1">
    <property type="nucleotide sequence ID" value="NZ_BAABHX010000004.1"/>
</dbReference>
<gene>
    <name evidence="1" type="ORF">GCM10023210_26930</name>
</gene>
<evidence type="ECO:0000313" key="2">
    <source>
        <dbReference type="Proteomes" id="UP001500353"/>
    </source>
</evidence>